<dbReference type="Proteomes" id="UP001212498">
    <property type="component" value="Unassembled WGS sequence"/>
</dbReference>
<dbReference type="Pfam" id="PF01547">
    <property type="entry name" value="SBP_bac_1"/>
    <property type="match status" value="1"/>
</dbReference>
<reference evidence="3 4" key="1">
    <citation type="submission" date="2022-11" db="EMBL/GenBank/DDBJ databases">
        <title>Nonomuraea corallina sp. nov., a new species of the genus Nonomuraea isolated from sea side sediment in Thai sea.</title>
        <authorList>
            <person name="Ngamcharungchit C."/>
            <person name="Matsumoto A."/>
            <person name="Suriyachadkun C."/>
            <person name="Panbangred W."/>
            <person name="Inahashi Y."/>
            <person name="Intra B."/>
        </authorList>
    </citation>
    <scope>NUCLEOTIDE SEQUENCE [LARGE SCALE GENOMIC DNA]</scope>
    <source>
        <strain evidence="3 4">DSM 43553</strain>
    </source>
</reference>
<comment type="caution">
    <text evidence="3">The sequence shown here is derived from an EMBL/GenBank/DDBJ whole genome shotgun (WGS) entry which is preliminary data.</text>
</comment>
<keyword evidence="4" id="KW-1185">Reference proteome</keyword>
<evidence type="ECO:0000313" key="4">
    <source>
        <dbReference type="Proteomes" id="UP001212498"/>
    </source>
</evidence>
<proteinExistence type="predicted"/>
<feature type="chain" id="PRO_5046980211" evidence="2">
    <location>
        <begin position="19"/>
        <end position="343"/>
    </location>
</feature>
<evidence type="ECO:0000313" key="3">
    <source>
        <dbReference type="EMBL" id="MDA0642204.1"/>
    </source>
</evidence>
<evidence type="ECO:0000256" key="1">
    <source>
        <dbReference type="ARBA" id="ARBA00022729"/>
    </source>
</evidence>
<accession>A0ABT4SYB3</accession>
<dbReference type="SUPFAM" id="SSF53850">
    <property type="entry name" value="Periplasmic binding protein-like II"/>
    <property type="match status" value="1"/>
</dbReference>
<organism evidence="3 4">
    <name type="scientific">Nonomuraea ferruginea</name>
    <dbReference type="NCBI Taxonomy" id="46174"/>
    <lineage>
        <taxon>Bacteria</taxon>
        <taxon>Bacillati</taxon>
        <taxon>Actinomycetota</taxon>
        <taxon>Actinomycetes</taxon>
        <taxon>Streptosporangiales</taxon>
        <taxon>Streptosporangiaceae</taxon>
        <taxon>Nonomuraea</taxon>
    </lineage>
</organism>
<dbReference type="InterPro" id="IPR006059">
    <property type="entry name" value="SBP"/>
</dbReference>
<dbReference type="EMBL" id="JAPNUD010000037">
    <property type="protein sequence ID" value="MDA0642204.1"/>
    <property type="molecule type" value="Genomic_DNA"/>
</dbReference>
<evidence type="ECO:0000256" key="2">
    <source>
        <dbReference type="SAM" id="SignalP"/>
    </source>
</evidence>
<dbReference type="Gene3D" id="3.40.190.10">
    <property type="entry name" value="Periplasmic binding protein-like II"/>
    <property type="match status" value="2"/>
</dbReference>
<feature type="signal peptide" evidence="2">
    <location>
        <begin position="1"/>
        <end position="18"/>
    </location>
</feature>
<gene>
    <name evidence="3" type="ORF">OUY24_16340</name>
</gene>
<name>A0ABT4SYB3_9ACTN</name>
<protein>
    <submittedName>
        <fullName evidence="3">Extracellular solute-binding protein</fullName>
    </submittedName>
</protein>
<dbReference type="RefSeq" id="WP_271276800.1">
    <property type="nucleotide sequence ID" value="NZ_BAABFD010000004.1"/>
</dbReference>
<sequence>MGIAVVAAALLAACGGQAAAPGGGGMSTAASTWDEVLKKASEEGTVSLYSALLPEVNKELETRFEKTYPDIDLKITRIVGPEVSAKLDAELKSGSLGADIVNHVNYEWAKTKADEGLFAEPVGPNGAGPEWKGTPYLIDDVLQTSALTALGIAWNTEKVTDPPATYEGLVDPKYGGGQLGLVDNLAAPMADLYAWLEDTYGADYLTKLAALKPKFYPSAVPLQEALLSGEISIALWGANSTVKPIKASGGPIDWLMPDPGWAPMNLGYMFKESNNPNAAQVLFDFMASAEGQESLAKDNLSVLPNVAGAVEAPKELTLLDLTRATKPGWLGSAQSEWKQTFGR</sequence>
<dbReference type="PANTHER" id="PTHR30006">
    <property type="entry name" value="THIAMINE-BINDING PERIPLASMIC PROTEIN-RELATED"/>
    <property type="match status" value="1"/>
</dbReference>
<keyword evidence="1 2" id="KW-0732">Signal</keyword>